<dbReference type="Proteomes" id="UP000178230">
    <property type="component" value="Unassembled WGS sequence"/>
</dbReference>
<dbReference type="Gene3D" id="3.40.50.12580">
    <property type="match status" value="1"/>
</dbReference>
<sequence length="326" mass="38844">MEKIDAVWFVEHIARELDVACIVSYVLKEKFGYEIEILPYDIRNYLKIVKKYSPALVIIPYCYSENDSCLKNFLPYWNKSVFFNLSWEELYYKAYSEYKAPKGYFVQKEVIHHAWSQNFKNYLVKHGVPATHIYVNGQPAYYLYSKPYNKLFLTRKELSEKYHLDINKKWILFSENYGWAFYSQYQLNKIIKNGKDKKEVQEIYHYCNVSFNKSLNWLNRLAGEENFEIIVRPRPAVALKTFVDKAKNEVDSFNEHFHIIQGETIRDWIISCDIIFSSFSTTLIEASVAGKPFYMIEPYEIPEPLQADWYVLVKHLKTFEEIKTTV</sequence>
<dbReference type="InterPro" id="IPR043148">
    <property type="entry name" value="TagF_C"/>
</dbReference>
<feature type="non-terminal residue" evidence="1">
    <location>
        <position position="326"/>
    </location>
</feature>
<comment type="caution">
    <text evidence="1">The sequence shown here is derived from an EMBL/GenBank/DDBJ whole genome shotgun (WGS) entry which is preliminary data.</text>
</comment>
<evidence type="ECO:0000313" key="1">
    <source>
        <dbReference type="EMBL" id="OGF99476.1"/>
    </source>
</evidence>
<evidence type="ECO:0000313" key="2">
    <source>
        <dbReference type="Proteomes" id="UP000178230"/>
    </source>
</evidence>
<gene>
    <name evidence="1" type="ORF">A2Y99_01205</name>
</gene>
<dbReference type="SUPFAM" id="SSF53756">
    <property type="entry name" value="UDP-Glycosyltransferase/glycogen phosphorylase"/>
    <property type="match status" value="1"/>
</dbReference>
<dbReference type="AlphaFoldDB" id="A0A1F5YHM7"/>
<name>A0A1F5YHM7_9BACT</name>
<dbReference type="EMBL" id="MFIY01000051">
    <property type="protein sequence ID" value="OGF99476.1"/>
    <property type="molecule type" value="Genomic_DNA"/>
</dbReference>
<organism evidence="1 2">
    <name type="scientific">Candidatus Gottesmanbacteria bacterium RBG_13_37_7</name>
    <dbReference type="NCBI Taxonomy" id="1798369"/>
    <lineage>
        <taxon>Bacteria</taxon>
        <taxon>Candidatus Gottesmaniibacteriota</taxon>
    </lineage>
</organism>
<reference evidence="1 2" key="1">
    <citation type="journal article" date="2016" name="Nat. Commun.">
        <title>Thousands of microbial genomes shed light on interconnected biogeochemical processes in an aquifer system.</title>
        <authorList>
            <person name="Anantharaman K."/>
            <person name="Brown C.T."/>
            <person name="Hug L.A."/>
            <person name="Sharon I."/>
            <person name="Castelle C.J."/>
            <person name="Probst A.J."/>
            <person name="Thomas B.C."/>
            <person name="Singh A."/>
            <person name="Wilkins M.J."/>
            <person name="Karaoz U."/>
            <person name="Brodie E.L."/>
            <person name="Williams K.H."/>
            <person name="Hubbard S.S."/>
            <person name="Banfield J.F."/>
        </authorList>
    </citation>
    <scope>NUCLEOTIDE SEQUENCE [LARGE SCALE GENOMIC DNA]</scope>
</reference>
<protein>
    <submittedName>
        <fullName evidence="1">Uncharacterized protein</fullName>
    </submittedName>
</protein>
<proteinExistence type="predicted"/>
<accession>A0A1F5YHM7</accession>